<protein>
    <submittedName>
        <fullName evidence="2">ScyD/ScyE family protein</fullName>
    </submittedName>
</protein>
<dbReference type="EMBL" id="JAJAGO010000001">
    <property type="protein sequence ID" value="MCT2588415.1"/>
    <property type="molecule type" value="Genomic_DNA"/>
</dbReference>
<dbReference type="InterPro" id="IPR048031">
    <property type="entry name" value="ScyD/ScyE-like"/>
</dbReference>
<sequence>MYQAKRRLRFTTLATAVAGVLALGLTLPSTANGQESTEDSTKTSTVEVVYEGLNAPRKVTWDSRFNGLLVAESGRTSAPCIGDSADGCFSKSGAILAYRPQEDRGMRVVTGLPALFSSRGMAGISEVNPHGSTEVRAVFGLGGRAATRDAHGPDAAPLGQVNRITVTGRVTPVADLTGYEEQHNPDGDIVDSNPFGMISDSSGSAVVDAAANDVLHVGRDGSTKLLQVLPTLEYEGKQLASVPSAIDRGPDGAYYVGEMGGSPSVGKARVWRLVPGGEPELVSGGFTNVLDLAFDKQGRPLVLELAEKGLASGDQTGRLVRIEADGGHTVLARDELAHPGGVTVAPNGDIYVTNRITSPDGQGQLLRIRAAG</sequence>
<evidence type="ECO:0000256" key="1">
    <source>
        <dbReference type="SAM" id="SignalP"/>
    </source>
</evidence>
<proteinExistence type="predicted"/>
<dbReference type="InterPro" id="IPR011042">
    <property type="entry name" value="6-blade_b-propeller_TolB-like"/>
</dbReference>
<dbReference type="Gene3D" id="2.120.10.30">
    <property type="entry name" value="TolB, C-terminal domain"/>
    <property type="match status" value="1"/>
</dbReference>
<feature type="chain" id="PRO_5045287925" evidence="1">
    <location>
        <begin position="34"/>
        <end position="372"/>
    </location>
</feature>
<accession>A0ABT2JM20</accession>
<name>A0ABT2JM20_9ACTN</name>
<gene>
    <name evidence="2" type="ORF">LHJ74_00380</name>
</gene>
<dbReference type="RefSeq" id="WP_260215322.1">
    <property type="nucleotide sequence ID" value="NZ_JAJAGO010000001.1"/>
</dbReference>
<evidence type="ECO:0000313" key="3">
    <source>
        <dbReference type="Proteomes" id="UP001156389"/>
    </source>
</evidence>
<reference evidence="2 3" key="1">
    <citation type="submission" date="2021-10" db="EMBL/GenBank/DDBJ databases">
        <title>Streptomyces gossypii sp. nov., isolated from soil collected from cotton field.</title>
        <authorList>
            <person name="Ge X."/>
            <person name="Chen X."/>
            <person name="Liu W."/>
        </authorList>
    </citation>
    <scope>NUCLEOTIDE SEQUENCE [LARGE SCALE GENOMIC DNA]</scope>
    <source>
        <strain evidence="2 3">N2-109</strain>
    </source>
</reference>
<dbReference type="SUPFAM" id="SSF63829">
    <property type="entry name" value="Calcium-dependent phosphotriesterase"/>
    <property type="match status" value="1"/>
</dbReference>
<dbReference type="NCBIfam" id="NF033206">
    <property type="entry name" value="ScyE_fam"/>
    <property type="match status" value="1"/>
</dbReference>
<evidence type="ECO:0000313" key="2">
    <source>
        <dbReference type="EMBL" id="MCT2588415.1"/>
    </source>
</evidence>
<organism evidence="2 3">
    <name type="scientific">Streptomyces gossypii</name>
    <dbReference type="NCBI Taxonomy" id="2883101"/>
    <lineage>
        <taxon>Bacteria</taxon>
        <taxon>Bacillati</taxon>
        <taxon>Actinomycetota</taxon>
        <taxon>Actinomycetes</taxon>
        <taxon>Kitasatosporales</taxon>
        <taxon>Streptomycetaceae</taxon>
        <taxon>Streptomyces</taxon>
    </lineage>
</organism>
<keyword evidence="3" id="KW-1185">Reference proteome</keyword>
<comment type="caution">
    <text evidence="2">The sequence shown here is derived from an EMBL/GenBank/DDBJ whole genome shotgun (WGS) entry which is preliminary data.</text>
</comment>
<dbReference type="Proteomes" id="UP001156389">
    <property type="component" value="Unassembled WGS sequence"/>
</dbReference>
<keyword evidence="1" id="KW-0732">Signal</keyword>
<feature type="signal peptide" evidence="1">
    <location>
        <begin position="1"/>
        <end position="33"/>
    </location>
</feature>